<dbReference type="PROSITE" id="PS50076">
    <property type="entry name" value="DNAJ_2"/>
    <property type="match status" value="1"/>
</dbReference>
<dbReference type="RefSeq" id="WP_073136391.1">
    <property type="nucleotide sequence ID" value="NZ_FQWQ01000002.1"/>
</dbReference>
<evidence type="ECO:0000313" key="5">
    <source>
        <dbReference type="Proteomes" id="UP000184212"/>
    </source>
</evidence>
<name>A0A1M5RN95_9BACT</name>
<feature type="domain" description="J" evidence="3">
    <location>
        <begin position="2"/>
        <end position="66"/>
    </location>
</feature>
<dbReference type="SUPFAM" id="SSF46565">
    <property type="entry name" value="Chaperone J-domain"/>
    <property type="match status" value="1"/>
</dbReference>
<keyword evidence="1" id="KW-0143">Chaperone</keyword>
<dbReference type="PANTHER" id="PTHR44145:SF3">
    <property type="entry name" value="DNAJ HOMOLOG SUBFAMILY A MEMBER 3, MITOCHONDRIAL"/>
    <property type="match status" value="1"/>
</dbReference>
<dbReference type="PANTHER" id="PTHR44145">
    <property type="entry name" value="DNAJ HOMOLOG SUBFAMILY A MEMBER 3, MITOCHONDRIAL"/>
    <property type="match status" value="1"/>
</dbReference>
<dbReference type="OrthoDB" id="1495940at2"/>
<keyword evidence="2" id="KW-1133">Transmembrane helix</keyword>
<proteinExistence type="predicted"/>
<dbReference type="InterPro" id="IPR036869">
    <property type="entry name" value="J_dom_sf"/>
</dbReference>
<evidence type="ECO:0000256" key="2">
    <source>
        <dbReference type="SAM" id="Phobius"/>
    </source>
</evidence>
<dbReference type="PRINTS" id="PR00625">
    <property type="entry name" value="JDOMAIN"/>
</dbReference>
<feature type="transmembrane region" description="Helical" evidence="2">
    <location>
        <begin position="247"/>
        <end position="267"/>
    </location>
</feature>
<dbReference type="Proteomes" id="UP000184212">
    <property type="component" value="Unassembled WGS sequence"/>
</dbReference>
<accession>A0A1M5RN95</accession>
<reference evidence="4 5" key="1">
    <citation type="submission" date="2016-11" db="EMBL/GenBank/DDBJ databases">
        <authorList>
            <person name="Jaros S."/>
            <person name="Januszkiewicz K."/>
            <person name="Wedrychowicz H."/>
        </authorList>
    </citation>
    <scope>NUCLEOTIDE SEQUENCE [LARGE SCALE GENOMIC DNA]</scope>
    <source>
        <strain evidence="4 5">DSM 24574</strain>
    </source>
</reference>
<feature type="transmembrane region" description="Helical" evidence="2">
    <location>
        <begin position="225"/>
        <end position="240"/>
    </location>
</feature>
<dbReference type="SMART" id="SM00271">
    <property type="entry name" value="DnaJ"/>
    <property type="match status" value="1"/>
</dbReference>
<dbReference type="STRING" id="947013.SAMN04488109_3482"/>
<keyword evidence="2" id="KW-0812">Transmembrane</keyword>
<dbReference type="InterPro" id="IPR051938">
    <property type="entry name" value="Apopto_cytoskel_mod"/>
</dbReference>
<evidence type="ECO:0000256" key="1">
    <source>
        <dbReference type="ARBA" id="ARBA00023186"/>
    </source>
</evidence>
<evidence type="ECO:0000313" key="4">
    <source>
        <dbReference type="EMBL" id="SHH27646.1"/>
    </source>
</evidence>
<dbReference type="AlphaFoldDB" id="A0A1M5RN95"/>
<evidence type="ECO:0000259" key="3">
    <source>
        <dbReference type="PROSITE" id="PS50076"/>
    </source>
</evidence>
<keyword evidence="2" id="KW-0472">Membrane</keyword>
<dbReference type="Gene3D" id="1.10.287.110">
    <property type="entry name" value="DnaJ domain"/>
    <property type="match status" value="1"/>
</dbReference>
<gene>
    <name evidence="4" type="ORF">SAMN04488109_3482</name>
</gene>
<protein>
    <submittedName>
        <fullName evidence="4">DnaJ domain-containing protein</fullName>
    </submittedName>
</protein>
<dbReference type="CDD" id="cd06257">
    <property type="entry name" value="DnaJ"/>
    <property type="match status" value="1"/>
</dbReference>
<dbReference type="InterPro" id="IPR001623">
    <property type="entry name" value="DnaJ_domain"/>
</dbReference>
<dbReference type="Pfam" id="PF00226">
    <property type="entry name" value="DnaJ"/>
    <property type="match status" value="1"/>
</dbReference>
<keyword evidence="5" id="KW-1185">Reference proteome</keyword>
<sequence length="269" mass="31707">MDYYQILNVSARASDREIKLAYRTLVKKYHPDRNPSEQAREITAQLNEAYEVLSDPIKRSQYDNRFYQAFSEPVYEEDPREVYRREYVRRKQKEAKWEARRSEEKKKDFRHIHFVVARTLSFPLLALSFFLLLDRYSPTISERHMVVAGWQVRVTGGDTLTFLRTSTSTFEVPEHMHIRYDYDGDPEVPMMFKTSPLLHRLKGVVVDDGHGRQEFSPVGTPKNPYLVWPLFICSAMVALHRKYSPQITALNFGQLLFFIILMFQFSAHG</sequence>
<organism evidence="4 5">
    <name type="scientific">Chryseolinea serpens</name>
    <dbReference type="NCBI Taxonomy" id="947013"/>
    <lineage>
        <taxon>Bacteria</taxon>
        <taxon>Pseudomonadati</taxon>
        <taxon>Bacteroidota</taxon>
        <taxon>Cytophagia</taxon>
        <taxon>Cytophagales</taxon>
        <taxon>Fulvivirgaceae</taxon>
        <taxon>Chryseolinea</taxon>
    </lineage>
</organism>
<feature type="transmembrane region" description="Helical" evidence="2">
    <location>
        <begin position="115"/>
        <end position="133"/>
    </location>
</feature>
<dbReference type="EMBL" id="FQWQ01000002">
    <property type="protein sequence ID" value="SHH27646.1"/>
    <property type="molecule type" value="Genomic_DNA"/>
</dbReference>